<proteinExistence type="predicted"/>
<evidence type="ECO:0000313" key="2">
    <source>
        <dbReference type="Proteomes" id="UP000252345"/>
    </source>
</evidence>
<gene>
    <name evidence="1" type="ORF">CRD59_00885</name>
</gene>
<sequence length="63" mass="7330">MVEFNLVITIPSFDNSTECSMREPVYTVKLIHSTTFKINEFITTKHDYVLRFVPESSHLVPLN</sequence>
<comment type="caution">
    <text evidence="1">The sequence shown here is derived from an EMBL/GenBank/DDBJ whole genome shotgun (WGS) entry which is preliminary data.</text>
</comment>
<dbReference type="Proteomes" id="UP000252345">
    <property type="component" value="Unassembled WGS sequence"/>
</dbReference>
<reference evidence="1 2" key="1">
    <citation type="submission" date="2017-10" db="EMBL/GenBank/DDBJ databases">
        <title>Bifidobacterium xylocopum sp. nov. and Bifidobacterium aemilianum sp. nov., from the carpenter bee (Xylocopa violacea) digestive tract.</title>
        <authorList>
            <person name="Alberoni D."/>
            <person name="Baffoni L."/>
            <person name="Di Gioia D."/>
            <person name="Gaggia F."/>
            <person name="Biavati B."/>
        </authorList>
    </citation>
    <scope>NUCLEOTIDE SEQUENCE [LARGE SCALE GENOMIC DNA]</scope>
    <source>
        <strain evidence="1 2">XV2</strain>
    </source>
</reference>
<dbReference type="AlphaFoldDB" id="A0A366KFT1"/>
<evidence type="ECO:0000313" key="1">
    <source>
        <dbReference type="EMBL" id="RBQ00049.1"/>
    </source>
</evidence>
<accession>A0A366KFT1</accession>
<keyword evidence="2" id="KW-1185">Reference proteome</keyword>
<protein>
    <submittedName>
        <fullName evidence="1">Uncharacterized protein</fullName>
    </submittedName>
</protein>
<dbReference type="EMBL" id="PDCH01000001">
    <property type="protein sequence ID" value="RBQ00049.1"/>
    <property type="molecule type" value="Genomic_DNA"/>
</dbReference>
<organism evidence="1 2">
    <name type="scientific">Bifidobacterium xylocopae</name>
    <dbReference type="NCBI Taxonomy" id="2493119"/>
    <lineage>
        <taxon>Bacteria</taxon>
        <taxon>Bacillati</taxon>
        <taxon>Actinomycetota</taxon>
        <taxon>Actinomycetes</taxon>
        <taxon>Bifidobacteriales</taxon>
        <taxon>Bifidobacteriaceae</taxon>
        <taxon>Bifidobacterium</taxon>
    </lineage>
</organism>
<name>A0A366KFT1_9BIFI</name>